<dbReference type="GO" id="GO:0006950">
    <property type="term" value="P:response to stress"/>
    <property type="evidence" value="ECO:0007669"/>
    <property type="project" value="UniProtKB-ARBA"/>
</dbReference>
<dbReference type="RefSeq" id="WP_143146471.1">
    <property type="nucleotide sequence ID" value="NZ_FQUL01000025.1"/>
</dbReference>
<dbReference type="Pfam" id="PF04542">
    <property type="entry name" value="Sigma70_r2"/>
    <property type="match status" value="1"/>
</dbReference>
<dbReference type="Pfam" id="PF08281">
    <property type="entry name" value="Sigma70_r4_2"/>
    <property type="match status" value="1"/>
</dbReference>
<organism evidence="9 10">
    <name type="scientific">Ferrithrix thermotolerans DSM 19514</name>
    <dbReference type="NCBI Taxonomy" id="1121881"/>
    <lineage>
        <taxon>Bacteria</taxon>
        <taxon>Bacillati</taxon>
        <taxon>Actinomycetota</taxon>
        <taxon>Acidimicrobiia</taxon>
        <taxon>Acidimicrobiales</taxon>
        <taxon>Acidimicrobiaceae</taxon>
        <taxon>Ferrithrix</taxon>
    </lineage>
</organism>
<evidence type="ECO:0000313" key="10">
    <source>
        <dbReference type="Proteomes" id="UP000184295"/>
    </source>
</evidence>
<evidence type="ECO:0000313" key="9">
    <source>
        <dbReference type="EMBL" id="SHE80619.1"/>
    </source>
</evidence>
<dbReference type="CDD" id="cd06171">
    <property type="entry name" value="Sigma70_r4"/>
    <property type="match status" value="1"/>
</dbReference>
<dbReference type="OrthoDB" id="261230at2"/>
<accession>A0A1M4WHA6</accession>
<evidence type="ECO:0000256" key="6">
    <source>
        <dbReference type="RuleBase" id="RU000716"/>
    </source>
</evidence>
<proteinExistence type="inferred from homology"/>
<evidence type="ECO:0000256" key="5">
    <source>
        <dbReference type="ARBA" id="ARBA00023163"/>
    </source>
</evidence>
<sequence length="179" mass="20660">MLSRMVVDVNDDVISFNELERCHRASVQSFVLKRTGNLHLSEEIAQETFVRAWNSRLVLLKHDNPRAWLFTVARNLITDHYRKSARVVAKESKLRLLASETSSEERSSYEDSEILQEMLKVLSKEHRDVLECCVIQGFSTKEAADILKVPSGTVKSRLFYALKELRQHLVTKESIDERA</sequence>
<evidence type="ECO:0000259" key="8">
    <source>
        <dbReference type="Pfam" id="PF08281"/>
    </source>
</evidence>
<dbReference type="InterPro" id="IPR014284">
    <property type="entry name" value="RNA_pol_sigma-70_dom"/>
</dbReference>
<evidence type="ECO:0000256" key="2">
    <source>
        <dbReference type="ARBA" id="ARBA00023015"/>
    </source>
</evidence>
<dbReference type="GO" id="GO:0006352">
    <property type="term" value="P:DNA-templated transcription initiation"/>
    <property type="evidence" value="ECO:0007669"/>
    <property type="project" value="InterPro"/>
</dbReference>
<dbReference type="PANTHER" id="PTHR43133">
    <property type="entry name" value="RNA POLYMERASE ECF-TYPE SIGMA FACTO"/>
    <property type="match status" value="1"/>
</dbReference>
<dbReference type="SUPFAM" id="SSF88659">
    <property type="entry name" value="Sigma3 and sigma4 domains of RNA polymerase sigma factors"/>
    <property type="match status" value="1"/>
</dbReference>
<dbReference type="AlphaFoldDB" id="A0A1M4WHA6"/>
<dbReference type="EMBL" id="FQUL01000025">
    <property type="protein sequence ID" value="SHE80619.1"/>
    <property type="molecule type" value="Genomic_DNA"/>
</dbReference>
<dbReference type="SUPFAM" id="SSF88946">
    <property type="entry name" value="Sigma2 domain of RNA polymerase sigma factors"/>
    <property type="match status" value="1"/>
</dbReference>
<dbReference type="PANTHER" id="PTHR43133:SF52">
    <property type="entry name" value="ECF RNA POLYMERASE SIGMA FACTOR SIGL"/>
    <property type="match status" value="1"/>
</dbReference>
<reference evidence="10" key="1">
    <citation type="submission" date="2016-11" db="EMBL/GenBank/DDBJ databases">
        <authorList>
            <person name="Varghese N."/>
            <person name="Submissions S."/>
        </authorList>
    </citation>
    <scope>NUCLEOTIDE SEQUENCE [LARGE SCALE GENOMIC DNA]</scope>
    <source>
        <strain evidence="10">DSM 19514</strain>
    </source>
</reference>
<keyword evidence="3 6" id="KW-0731">Sigma factor</keyword>
<feature type="domain" description="RNA polymerase sigma-70 region 2" evidence="7">
    <location>
        <begin position="21"/>
        <end position="86"/>
    </location>
</feature>
<dbReference type="PROSITE" id="PS01063">
    <property type="entry name" value="SIGMA70_ECF"/>
    <property type="match status" value="1"/>
</dbReference>
<dbReference type="InterPro" id="IPR036388">
    <property type="entry name" value="WH-like_DNA-bd_sf"/>
</dbReference>
<comment type="similarity">
    <text evidence="1 6">Belongs to the sigma-70 factor family. ECF subfamily.</text>
</comment>
<evidence type="ECO:0000256" key="1">
    <source>
        <dbReference type="ARBA" id="ARBA00010641"/>
    </source>
</evidence>
<protein>
    <recommendedName>
        <fullName evidence="6">RNA polymerase sigma factor</fullName>
    </recommendedName>
</protein>
<dbReference type="Gene3D" id="1.10.10.10">
    <property type="entry name" value="Winged helix-like DNA-binding domain superfamily/Winged helix DNA-binding domain"/>
    <property type="match status" value="1"/>
</dbReference>
<dbReference type="InterPro" id="IPR000838">
    <property type="entry name" value="RNA_pol_sigma70_ECF_CS"/>
</dbReference>
<evidence type="ECO:0000256" key="3">
    <source>
        <dbReference type="ARBA" id="ARBA00023082"/>
    </source>
</evidence>
<dbReference type="Gene3D" id="1.10.1740.10">
    <property type="match status" value="1"/>
</dbReference>
<dbReference type="STRING" id="1121881.SAMN02745225_01677"/>
<keyword evidence="10" id="KW-1185">Reference proteome</keyword>
<dbReference type="GO" id="GO:0016987">
    <property type="term" value="F:sigma factor activity"/>
    <property type="evidence" value="ECO:0007669"/>
    <property type="project" value="UniProtKB-KW"/>
</dbReference>
<feature type="domain" description="RNA polymerase sigma factor 70 region 4 type 2" evidence="8">
    <location>
        <begin position="113"/>
        <end position="165"/>
    </location>
</feature>
<dbReference type="InterPro" id="IPR013249">
    <property type="entry name" value="RNA_pol_sigma70_r4_t2"/>
</dbReference>
<gene>
    <name evidence="9" type="ORF">SAMN02745225_01677</name>
</gene>
<name>A0A1M4WHA6_9ACTN</name>
<keyword evidence="5 6" id="KW-0804">Transcription</keyword>
<dbReference type="GO" id="GO:0003677">
    <property type="term" value="F:DNA binding"/>
    <property type="evidence" value="ECO:0007669"/>
    <property type="project" value="UniProtKB-KW"/>
</dbReference>
<dbReference type="InterPro" id="IPR007627">
    <property type="entry name" value="RNA_pol_sigma70_r2"/>
</dbReference>
<evidence type="ECO:0000256" key="4">
    <source>
        <dbReference type="ARBA" id="ARBA00023125"/>
    </source>
</evidence>
<evidence type="ECO:0000259" key="7">
    <source>
        <dbReference type="Pfam" id="PF04542"/>
    </source>
</evidence>
<dbReference type="InterPro" id="IPR013325">
    <property type="entry name" value="RNA_pol_sigma_r2"/>
</dbReference>
<dbReference type="Proteomes" id="UP000184295">
    <property type="component" value="Unassembled WGS sequence"/>
</dbReference>
<dbReference type="NCBIfam" id="TIGR02937">
    <property type="entry name" value="sigma70-ECF"/>
    <property type="match status" value="1"/>
</dbReference>
<dbReference type="InterPro" id="IPR039425">
    <property type="entry name" value="RNA_pol_sigma-70-like"/>
</dbReference>
<dbReference type="InterPro" id="IPR013324">
    <property type="entry name" value="RNA_pol_sigma_r3/r4-like"/>
</dbReference>
<keyword evidence="4 6" id="KW-0238">DNA-binding</keyword>
<keyword evidence="2 6" id="KW-0805">Transcription regulation</keyword>